<dbReference type="InterPro" id="IPR016035">
    <property type="entry name" value="Acyl_Trfase/lysoPLipase"/>
</dbReference>
<dbReference type="Gene3D" id="3.30.70.250">
    <property type="entry name" value="Malonyl-CoA ACP transacylase, ACP-binding"/>
    <property type="match status" value="1"/>
</dbReference>
<dbReference type="PANTHER" id="PTHR42681">
    <property type="entry name" value="MALONYL-COA-ACYL CARRIER PROTEIN TRANSACYLASE, MITOCHONDRIAL"/>
    <property type="match status" value="1"/>
</dbReference>
<name>A0A7X2H2G3_9BACL</name>
<evidence type="ECO:0000256" key="4">
    <source>
        <dbReference type="ARBA" id="ARBA00023315"/>
    </source>
</evidence>
<accession>A0A7X2H2G3</accession>
<keyword evidence="4 7" id="KW-0012">Acyltransferase</keyword>
<evidence type="ECO:0000256" key="1">
    <source>
        <dbReference type="ARBA" id="ARBA00008217"/>
    </source>
</evidence>
<dbReference type="GO" id="GO:0006633">
    <property type="term" value="P:fatty acid biosynthetic process"/>
    <property type="evidence" value="ECO:0007669"/>
    <property type="project" value="TreeGrafter"/>
</dbReference>
<organism evidence="7 8">
    <name type="scientific">Paenibacillus monticola</name>
    <dbReference type="NCBI Taxonomy" id="2666075"/>
    <lineage>
        <taxon>Bacteria</taxon>
        <taxon>Bacillati</taxon>
        <taxon>Bacillota</taxon>
        <taxon>Bacilli</taxon>
        <taxon>Bacillales</taxon>
        <taxon>Paenibacillaceae</taxon>
        <taxon>Paenibacillus</taxon>
    </lineage>
</organism>
<dbReference type="RefSeq" id="WP_154117322.1">
    <property type="nucleotide sequence ID" value="NZ_WJXB01000002.1"/>
</dbReference>
<dbReference type="EMBL" id="WJXB01000002">
    <property type="protein sequence ID" value="MRN52280.1"/>
    <property type="molecule type" value="Genomic_DNA"/>
</dbReference>
<dbReference type="Pfam" id="PF00698">
    <property type="entry name" value="Acyl_transf_1"/>
    <property type="match status" value="1"/>
</dbReference>
<evidence type="ECO:0000259" key="6">
    <source>
        <dbReference type="SMART" id="SM00827"/>
    </source>
</evidence>
<evidence type="ECO:0000256" key="5">
    <source>
        <dbReference type="ARBA" id="ARBA00048462"/>
    </source>
</evidence>
<dbReference type="GO" id="GO:0005829">
    <property type="term" value="C:cytosol"/>
    <property type="evidence" value="ECO:0007669"/>
    <property type="project" value="TreeGrafter"/>
</dbReference>
<evidence type="ECO:0000256" key="2">
    <source>
        <dbReference type="ARBA" id="ARBA00013258"/>
    </source>
</evidence>
<reference evidence="7 8" key="1">
    <citation type="submission" date="2019-11" db="EMBL/GenBank/DDBJ databases">
        <title>Paenibacillus monticola sp. nov., a novel PGPR strain isolated from mountain sample in China.</title>
        <authorList>
            <person name="Zhao Q."/>
            <person name="Li H.-P."/>
            <person name="Zhang J.-L."/>
        </authorList>
    </citation>
    <scope>NUCLEOTIDE SEQUENCE [LARGE SCALE GENOMIC DNA]</scope>
    <source>
        <strain evidence="7 8">LC-T2</strain>
    </source>
</reference>
<dbReference type="SUPFAM" id="SSF52151">
    <property type="entry name" value="FabD/lysophospholipase-like"/>
    <property type="match status" value="1"/>
</dbReference>
<dbReference type="InterPro" id="IPR004410">
    <property type="entry name" value="Malonyl_CoA-ACP_transAc_FabD"/>
</dbReference>
<dbReference type="InterPro" id="IPR014043">
    <property type="entry name" value="Acyl_transferase_dom"/>
</dbReference>
<comment type="caution">
    <text evidence="7">The sequence shown here is derived from an EMBL/GenBank/DDBJ whole genome shotgun (WGS) entry which is preliminary data.</text>
</comment>
<dbReference type="InterPro" id="IPR050858">
    <property type="entry name" value="Mal-CoA-ACP_Trans/PKS_FabD"/>
</dbReference>
<proteinExistence type="inferred from homology"/>
<sequence length="424" mass="46176">MKNFAYLMPGQGSQYVGMGKSLCRKYSAANAIFKEANEVLGFDLQALCFEGNPEELTKTENTQPAILTVSVAMFKAFMEEYGIQPAYFAGHSLGEITALTCAGAIEFHDAVKIVRNRGIFMQEASPLGVGAMGAVSGVDTNTILKMCLEACINGEIVEVANYNSPDQIVISGHKSAVERVSGKLTAKGATVIPLKVSAPFHSSLMRPAADRMREELGKYTFGPLSSEVVSGVTALPYGGADDIVDYLSEGIIRPVQWIATMNYLKSRGVSQAIEAGPGHVLKKLAKKCTSSMLVYSVDKAEDEALLNERIQASPSIEGKENGKTSFLSRCLGIAVCTQNFCWDQQAYQEGVIEPYRKVQRLVEQLNEEGKEAETEQIIEGYQMLKSVFQTKGTPVKEQISRFEQLFRETGVSSSVVDLLELPTV</sequence>
<comment type="similarity">
    <text evidence="1">Belongs to the FabD family.</text>
</comment>
<comment type="catalytic activity">
    <reaction evidence="5">
        <text>holo-[ACP] + malonyl-CoA = malonyl-[ACP] + CoA</text>
        <dbReference type="Rhea" id="RHEA:41792"/>
        <dbReference type="Rhea" id="RHEA-COMP:9623"/>
        <dbReference type="Rhea" id="RHEA-COMP:9685"/>
        <dbReference type="ChEBI" id="CHEBI:57287"/>
        <dbReference type="ChEBI" id="CHEBI:57384"/>
        <dbReference type="ChEBI" id="CHEBI:64479"/>
        <dbReference type="ChEBI" id="CHEBI:78449"/>
        <dbReference type="EC" id="2.3.1.39"/>
    </reaction>
</comment>
<keyword evidence="3 7" id="KW-0808">Transferase</keyword>
<gene>
    <name evidence="7" type="primary">fabD</name>
    <name evidence="7" type="ORF">GJB61_04640</name>
</gene>
<evidence type="ECO:0000313" key="8">
    <source>
        <dbReference type="Proteomes" id="UP000463051"/>
    </source>
</evidence>
<dbReference type="AlphaFoldDB" id="A0A7X2H2G3"/>
<evidence type="ECO:0000313" key="7">
    <source>
        <dbReference type="EMBL" id="MRN52280.1"/>
    </source>
</evidence>
<dbReference type="PANTHER" id="PTHR42681:SF1">
    <property type="entry name" value="MALONYL-COA-ACYL CARRIER PROTEIN TRANSACYLASE, MITOCHONDRIAL"/>
    <property type="match status" value="1"/>
</dbReference>
<dbReference type="SUPFAM" id="SSF55048">
    <property type="entry name" value="Probable ACP-binding domain of malonyl-CoA ACP transacylase"/>
    <property type="match status" value="1"/>
</dbReference>
<protein>
    <recommendedName>
        <fullName evidence="2">[acyl-carrier-protein] S-malonyltransferase</fullName>
        <ecNumber evidence="2">2.3.1.39</ecNumber>
    </recommendedName>
</protein>
<dbReference type="SMART" id="SM00827">
    <property type="entry name" value="PKS_AT"/>
    <property type="match status" value="1"/>
</dbReference>
<keyword evidence="8" id="KW-1185">Reference proteome</keyword>
<dbReference type="InterPro" id="IPR001227">
    <property type="entry name" value="Ac_transferase_dom_sf"/>
</dbReference>
<dbReference type="FunFam" id="3.30.70.250:FF:000001">
    <property type="entry name" value="Malonyl CoA-acyl carrier protein transacylase"/>
    <property type="match status" value="1"/>
</dbReference>
<feature type="domain" description="Malonyl-CoA:ACP transacylase (MAT)" evidence="6">
    <location>
        <begin position="7"/>
        <end position="302"/>
    </location>
</feature>
<evidence type="ECO:0000256" key="3">
    <source>
        <dbReference type="ARBA" id="ARBA00022679"/>
    </source>
</evidence>
<dbReference type="GO" id="GO:0004314">
    <property type="term" value="F:[acyl-carrier-protein] S-malonyltransferase activity"/>
    <property type="evidence" value="ECO:0007669"/>
    <property type="project" value="UniProtKB-EC"/>
</dbReference>
<dbReference type="Gene3D" id="3.40.366.10">
    <property type="entry name" value="Malonyl-Coenzyme A Acyl Carrier Protein, domain 2"/>
    <property type="match status" value="1"/>
</dbReference>
<dbReference type="EC" id="2.3.1.39" evidence="2"/>
<dbReference type="NCBIfam" id="TIGR00128">
    <property type="entry name" value="fabD"/>
    <property type="match status" value="1"/>
</dbReference>
<dbReference type="InterPro" id="IPR016036">
    <property type="entry name" value="Malonyl_transacylase_ACP-bd"/>
</dbReference>
<dbReference type="Proteomes" id="UP000463051">
    <property type="component" value="Unassembled WGS sequence"/>
</dbReference>